<accession>A0ABU3IB50</accession>
<reference evidence="3 4" key="1">
    <citation type="submission" date="2023-06" db="EMBL/GenBank/DDBJ databases">
        <title>Draft genome sequence of Gleimia hominis type strain CCUG 57540T.</title>
        <authorList>
            <person name="Salva-Serra F."/>
            <person name="Cardew S."/>
            <person name="Jensie Markopoulos S."/>
            <person name="Ohlen M."/>
            <person name="Inganas E."/>
            <person name="Svensson-Stadler L."/>
            <person name="Moore E.R.B."/>
        </authorList>
    </citation>
    <scope>NUCLEOTIDE SEQUENCE [LARGE SCALE GENOMIC DNA]</scope>
    <source>
        <strain evidence="3 4">CCUG 57540</strain>
    </source>
</reference>
<evidence type="ECO:0000256" key="1">
    <source>
        <dbReference type="ARBA" id="ARBA00005721"/>
    </source>
</evidence>
<feature type="compositionally biased region" description="Basic and acidic residues" evidence="2">
    <location>
        <begin position="18"/>
        <end position="34"/>
    </location>
</feature>
<evidence type="ECO:0000313" key="4">
    <source>
        <dbReference type="Proteomes" id="UP001247542"/>
    </source>
</evidence>
<dbReference type="Proteomes" id="UP001247542">
    <property type="component" value="Unassembled WGS sequence"/>
</dbReference>
<keyword evidence="4" id="KW-1185">Reference proteome</keyword>
<sequence length="173" mass="18611">MSEKKDVKPGPNGGVVKDVAKKDPAGKEVAPKIGQEKNGKTTIADQVVAKIAGLAVHKIEGVHDVGGAFSRALGSARDLVGANENIKQGISVEVGEEQAAVDLTIVTEYPYPVYEVADKVRKHIIDGIQDIAGLEVTEVNIEVADVYIPELDDKDDEEEDDKKDEPKKSERVK</sequence>
<name>A0ABU3IB50_9ACTO</name>
<comment type="similarity">
    <text evidence="1">Belongs to the asp23 family.</text>
</comment>
<feature type="compositionally biased region" description="Acidic residues" evidence="2">
    <location>
        <begin position="150"/>
        <end position="162"/>
    </location>
</feature>
<feature type="compositionally biased region" description="Basic and acidic residues" evidence="2">
    <location>
        <begin position="163"/>
        <end position="173"/>
    </location>
</feature>
<dbReference type="PANTHER" id="PTHR34297:SF3">
    <property type="entry name" value="ALKALINE SHOCK PROTEIN 23"/>
    <property type="match status" value="1"/>
</dbReference>
<gene>
    <name evidence="3" type="ORF">QS713_01375</name>
</gene>
<dbReference type="RefSeq" id="WP_102216929.1">
    <property type="nucleotide sequence ID" value="NZ_CP126963.1"/>
</dbReference>
<proteinExistence type="inferred from homology"/>
<feature type="region of interest" description="Disordered" evidence="2">
    <location>
        <begin position="1"/>
        <end position="34"/>
    </location>
</feature>
<dbReference type="Pfam" id="PF03780">
    <property type="entry name" value="Asp23"/>
    <property type="match status" value="1"/>
</dbReference>
<comment type="caution">
    <text evidence="3">The sequence shown here is derived from an EMBL/GenBank/DDBJ whole genome shotgun (WGS) entry which is preliminary data.</text>
</comment>
<protein>
    <submittedName>
        <fullName evidence="3">Asp23/Gls24 family envelope stress response protein</fullName>
    </submittedName>
</protein>
<organism evidence="3 4">
    <name type="scientific">Gleimia hominis</name>
    <dbReference type="NCBI Taxonomy" id="595468"/>
    <lineage>
        <taxon>Bacteria</taxon>
        <taxon>Bacillati</taxon>
        <taxon>Actinomycetota</taxon>
        <taxon>Actinomycetes</taxon>
        <taxon>Actinomycetales</taxon>
        <taxon>Actinomycetaceae</taxon>
        <taxon>Gleimia</taxon>
    </lineage>
</organism>
<dbReference type="PANTHER" id="PTHR34297">
    <property type="entry name" value="HYPOTHETICAL CYTOSOLIC PROTEIN-RELATED"/>
    <property type="match status" value="1"/>
</dbReference>
<dbReference type="InterPro" id="IPR005531">
    <property type="entry name" value="Asp23"/>
</dbReference>
<feature type="region of interest" description="Disordered" evidence="2">
    <location>
        <begin position="150"/>
        <end position="173"/>
    </location>
</feature>
<dbReference type="EMBL" id="JASXSX010000001">
    <property type="protein sequence ID" value="MDT3766717.1"/>
    <property type="molecule type" value="Genomic_DNA"/>
</dbReference>
<evidence type="ECO:0000256" key="2">
    <source>
        <dbReference type="SAM" id="MobiDB-lite"/>
    </source>
</evidence>
<evidence type="ECO:0000313" key="3">
    <source>
        <dbReference type="EMBL" id="MDT3766717.1"/>
    </source>
</evidence>